<dbReference type="Gene3D" id="3.40.109.10">
    <property type="entry name" value="NADH Oxidase"/>
    <property type="match status" value="1"/>
</dbReference>
<protein>
    <submittedName>
        <fullName evidence="2">Malonic semialdehyde reductase</fullName>
    </submittedName>
</protein>
<proteinExistence type="predicted"/>
<gene>
    <name evidence="2" type="ORF">EUA98_04165</name>
</gene>
<comment type="caution">
    <text evidence="2">The sequence shown here is derived from an EMBL/GenBank/DDBJ whole genome shotgun (WGS) entry which is preliminary data.</text>
</comment>
<dbReference type="RefSeq" id="WP_130101414.1">
    <property type="nucleotide sequence ID" value="NZ_SDWW01000007.1"/>
</dbReference>
<feature type="domain" description="Nitroreductase" evidence="1">
    <location>
        <begin position="30"/>
        <end position="188"/>
    </location>
</feature>
<accession>A0A4V1ZHI6</accession>
<dbReference type="SUPFAM" id="SSF55469">
    <property type="entry name" value="FMN-dependent nitroreductase-like"/>
    <property type="match status" value="1"/>
</dbReference>
<dbReference type="EMBL" id="SDWW01000007">
    <property type="protein sequence ID" value="RYV52174.1"/>
    <property type="molecule type" value="Genomic_DNA"/>
</dbReference>
<sequence>MTTDTALSDLDFNPGELAVGPDVADLLFREAHTVSTFTDDAVSDEQIQAAYDLLRWGPTAMNTLPLRLLLVRTPEARASLAEHMSEGNRARVLAAPLTIVAAADTNFHEHLGVLVPHLPNARDMFAGDAAGREAMARSSALIQVGYLIVALRATGLHAGPMGGMDAAGIDADLLADSGWKSLLVINVGLPAGPESVRPRAPRLEFSQVARTL</sequence>
<evidence type="ECO:0000313" key="3">
    <source>
        <dbReference type="Proteomes" id="UP000293764"/>
    </source>
</evidence>
<dbReference type="PANTHER" id="PTHR43543">
    <property type="entry name" value="MALONIC SEMIALDEHYDE REDUCTASE RUTE-RELATED"/>
    <property type="match status" value="1"/>
</dbReference>
<evidence type="ECO:0000259" key="1">
    <source>
        <dbReference type="Pfam" id="PF00881"/>
    </source>
</evidence>
<dbReference type="AlphaFoldDB" id="A0A4V1ZHI6"/>
<dbReference type="InterPro" id="IPR050461">
    <property type="entry name" value="Nitroreductase_HadB/RutE"/>
</dbReference>
<dbReference type="PANTHER" id="PTHR43543:SF1">
    <property type="entry name" value="MALONIC SEMIALDEHYDE REDUCTASE RUTE-RELATED"/>
    <property type="match status" value="1"/>
</dbReference>
<dbReference type="Proteomes" id="UP000293764">
    <property type="component" value="Unassembled WGS sequence"/>
</dbReference>
<evidence type="ECO:0000313" key="2">
    <source>
        <dbReference type="EMBL" id="RYV52174.1"/>
    </source>
</evidence>
<reference evidence="2 3" key="1">
    <citation type="submission" date="2019-01" db="EMBL/GenBank/DDBJ databases">
        <title>Novel species of Cellulomonas.</title>
        <authorList>
            <person name="Liu Q."/>
            <person name="Xin Y.-H."/>
        </authorList>
    </citation>
    <scope>NUCLEOTIDE SEQUENCE [LARGE SCALE GENOMIC DNA]</scope>
    <source>
        <strain evidence="2 3">HLT2-17</strain>
    </source>
</reference>
<dbReference type="InterPro" id="IPR029479">
    <property type="entry name" value="Nitroreductase"/>
</dbReference>
<dbReference type="Pfam" id="PF00881">
    <property type="entry name" value="Nitroreductase"/>
    <property type="match status" value="1"/>
</dbReference>
<dbReference type="OrthoDB" id="9784375at2"/>
<dbReference type="GO" id="GO:0016491">
    <property type="term" value="F:oxidoreductase activity"/>
    <property type="evidence" value="ECO:0007669"/>
    <property type="project" value="InterPro"/>
</dbReference>
<name>A0A4V1ZHI6_9MICO</name>
<keyword evidence="3" id="KW-1185">Reference proteome</keyword>
<dbReference type="InterPro" id="IPR000415">
    <property type="entry name" value="Nitroreductase-like"/>
</dbReference>
<organism evidence="2 3">
    <name type="scientific">Pengzhenrongella frigida</name>
    <dbReference type="NCBI Taxonomy" id="1259133"/>
    <lineage>
        <taxon>Bacteria</taxon>
        <taxon>Bacillati</taxon>
        <taxon>Actinomycetota</taxon>
        <taxon>Actinomycetes</taxon>
        <taxon>Micrococcales</taxon>
        <taxon>Pengzhenrongella</taxon>
    </lineage>
</organism>
<dbReference type="NCBIfam" id="NF003768">
    <property type="entry name" value="PRK05365.1"/>
    <property type="match status" value="1"/>
</dbReference>